<dbReference type="KEGG" id="ssai:N0B31_13735"/>
<keyword evidence="2" id="KW-0812">Transmembrane</keyword>
<dbReference type="Proteomes" id="UP001057580">
    <property type="component" value="Chromosome"/>
</dbReference>
<reference evidence="4" key="1">
    <citation type="submission" date="2022-09" db="EMBL/GenBank/DDBJ databases">
        <title>Diverse halophilic archaea isolated from saline environments.</title>
        <authorList>
            <person name="Cui H.-L."/>
        </authorList>
    </citation>
    <scope>NUCLEOTIDE SEQUENCE</scope>
    <source>
        <strain evidence="4">ZS-35-S2</strain>
    </source>
</reference>
<keyword evidence="5" id="KW-1185">Reference proteome</keyword>
<protein>
    <submittedName>
        <fullName evidence="4">J domain-containing protein</fullName>
    </submittedName>
</protein>
<organism evidence="4 5">
    <name type="scientific">Salinirubellus salinus</name>
    <dbReference type="NCBI Taxonomy" id="1364945"/>
    <lineage>
        <taxon>Archaea</taxon>
        <taxon>Methanobacteriati</taxon>
        <taxon>Methanobacteriota</taxon>
        <taxon>Stenosarchaea group</taxon>
        <taxon>Halobacteria</taxon>
        <taxon>Halobacteriales</taxon>
        <taxon>Natronomonadaceae</taxon>
        <taxon>Salinirubellus</taxon>
    </lineage>
</organism>
<dbReference type="Pfam" id="PF00226">
    <property type="entry name" value="DnaJ"/>
    <property type="match status" value="1"/>
</dbReference>
<dbReference type="CDD" id="cd06257">
    <property type="entry name" value="DnaJ"/>
    <property type="match status" value="1"/>
</dbReference>
<dbReference type="RefSeq" id="WP_260592194.1">
    <property type="nucleotide sequence ID" value="NZ_CP104003.1"/>
</dbReference>
<dbReference type="SUPFAM" id="SSF46565">
    <property type="entry name" value="Chaperone J-domain"/>
    <property type="match status" value="1"/>
</dbReference>
<dbReference type="AlphaFoldDB" id="A0A9E7R0S7"/>
<feature type="transmembrane region" description="Helical" evidence="2">
    <location>
        <begin position="29"/>
        <end position="46"/>
    </location>
</feature>
<feature type="domain" description="J" evidence="3">
    <location>
        <begin position="213"/>
        <end position="274"/>
    </location>
</feature>
<dbReference type="InterPro" id="IPR001623">
    <property type="entry name" value="DnaJ_domain"/>
</dbReference>
<dbReference type="InterPro" id="IPR036869">
    <property type="entry name" value="J_dom_sf"/>
</dbReference>
<gene>
    <name evidence="4" type="ORF">N0B31_13735</name>
</gene>
<keyword evidence="2" id="KW-1133">Transmembrane helix</keyword>
<keyword evidence="2" id="KW-0472">Membrane</keyword>
<accession>A0A9E7R0S7</accession>
<evidence type="ECO:0000256" key="2">
    <source>
        <dbReference type="SAM" id="Phobius"/>
    </source>
</evidence>
<feature type="compositionally biased region" description="Basic and acidic residues" evidence="1">
    <location>
        <begin position="144"/>
        <end position="167"/>
    </location>
</feature>
<name>A0A9E7R0S7_9EURY</name>
<evidence type="ECO:0000313" key="5">
    <source>
        <dbReference type="Proteomes" id="UP001057580"/>
    </source>
</evidence>
<feature type="compositionally biased region" description="Acidic residues" evidence="1">
    <location>
        <begin position="112"/>
        <end position="124"/>
    </location>
</feature>
<evidence type="ECO:0000259" key="3">
    <source>
        <dbReference type="PROSITE" id="PS50076"/>
    </source>
</evidence>
<feature type="region of interest" description="Disordered" evidence="1">
    <location>
        <begin position="110"/>
        <end position="209"/>
    </location>
</feature>
<dbReference type="Gene3D" id="1.10.287.110">
    <property type="entry name" value="DnaJ domain"/>
    <property type="match status" value="1"/>
</dbReference>
<dbReference type="SMART" id="SM00271">
    <property type="entry name" value="DnaJ"/>
    <property type="match status" value="1"/>
</dbReference>
<evidence type="ECO:0000256" key="1">
    <source>
        <dbReference type="SAM" id="MobiDB-lite"/>
    </source>
</evidence>
<proteinExistence type="predicted"/>
<dbReference type="PROSITE" id="PS50076">
    <property type="entry name" value="DNAJ_2"/>
    <property type="match status" value="1"/>
</dbReference>
<evidence type="ECO:0000313" key="4">
    <source>
        <dbReference type="EMBL" id="UWM53199.1"/>
    </source>
</evidence>
<dbReference type="EMBL" id="CP104003">
    <property type="protein sequence ID" value="UWM53199.1"/>
    <property type="molecule type" value="Genomic_DNA"/>
</dbReference>
<sequence>MYRSWAGLAASGLLAGVAAVALFAGFGTPWLLAVAVLSGVGSYLAYRYAADRMVQSVYAGVGDPDVTDSGAAAVDGQVGTAEAVDSTTAASSPGDGEYDEWTWADVAADDPFWSDDEDDWEDPWEANTTDPSEASTGDWRKRRGTGDGSDRGRWWEERDDPQGRRDGGGGAAGVSGGDWEHGRWWEGMGEEGAAGDAEEGPGDPETAADRTAAAYAVLGLEPGAGPEAVRAAYRERVKEAHPDTPGGGVEEFIRVREAYEYLRERLSGTERHAE</sequence>
<dbReference type="GeneID" id="74943503"/>